<dbReference type="RefSeq" id="WP_090944122.1">
    <property type="nucleotide sequence ID" value="NZ_FOKJ01000167.1"/>
</dbReference>
<proteinExistence type="predicted"/>
<protein>
    <submittedName>
        <fullName evidence="2">Uncharacterized protein</fullName>
    </submittedName>
</protein>
<dbReference type="Proteomes" id="UP000199579">
    <property type="component" value="Unassembled WGS sequence"/>
</dbReference>
<reference evidence="1 3" key="2">
    <citation type="submission" date="2016-10" db="EMBL/GenBank/DDBJ databases">
        <authorList>
            <person name="Varghese N."/>
            <person name="Submissions S."/>
        </authorList>
    </citation>
    <scope>NUCLEOTIDE SEQUENCE [LARGE SCALE GENOMIC DNA]</scope>
    <source>
        <strain evidence="1 3">DSM 282</strain>
    </source>
</reference>
<evidence type="ECO:0000313" key="1">
    <source>
        <dbReference type="EMBL" id="SFB64707.1"/>
    </source>
</evidence>
<organism evidence="2 4">
    <name type="scientific">Azotobacter beijerinckii</name>
    <dbReference type="NCBI Taxonomy" id="170623"/>
    <lineage>
        <taxon>Bacteria</taxon>
        <taxon>Pseudomonadati</taxon>
        <taxon>Pseudomonadota</taxon>
        <taxon>Gammaproteobacteria</taxon>
        <taxon>Pseudomonadales</taxon>
        <taxon>Pseudomonadaceae</taxon>
        <taxon>Azotobacter</taxon>
    </lineage>
</organism>
<dbReference type="EMBL" id="FOKJ01000167">
    <property type="protein sequence ID" value="SFB64707.1"/>
    <property type="molecule type" value="Genomic_DNA"/>
</dbReference>
<accession>A0A1I4HQK2</accession>
<sequence length="82" mass="9497">MTAKTAAERKRGERERKKLKEEERLARLLSRRITLDLFKGTDAKLIRSMERAGIEEPQDLITRLIHGADRLSDKALAELIRL</sequence>
<dbReference type="EMBL" id="FOSX01000124">
    <property type="protein sequence ID" value="SFL44057.1"/>
    <property type="molecule type" value="Genomic_DNA"/>
</dbReference>
<dbReference type="Proteomes" id="UP000198861">
    <property type="component" value="Unassembled WGS sequence"/>
</dbReference>
<evidence type="ECO:0000313" key="2">
    <source>
        <dbReference type="EMBL" id="SFL44057.1"/>
    </source>
</evidence>
<evidence type="ECO:0000313" key="3">
    <source>
        <dbReference type="Proteomes" id="UP000198861"/>
    </source>
</evidence>
<evidence type="ECO:0000313" key="4">
    <source>
        <dbReference type="Proteomes" id="UP000199579"/>
    </source>
</evidence>
<dbReference type="AlphaFoldDB" id="A0A1I4HQK2"/>
<name>A0A1I4HQK2_9GAMM</name>
<reference evidence="2 4" key="1">
    <citation type="submission" date="2016-10" db="EMBL/GenBank/DDBJ databases">
        <authorList>
            <person name="de Groot N.N."/>
        </authorList>
    </citation>
    <scope>NUCLEOTIDE SEQUENCE [LARGE SCALE GENOMIC DNA]</scope>
    <source>
        <strain evidence="2 4">DSM 381</strain>
    </source>
</reference>
<gene>
    <name evidence="1" type="ORF">SAMN04244571_04711</name>
    <name evidence="2" type="ORF">SAMN04244574_04313</name>
</gene>
<keyword evidence="3" id="KW-1185">Reference proteome</keyword>